<gene>
    <name evidence="6" type="ORF">BJ684DRAFT_11375</name>
</gene>
<comment type="subcellular location">
    <subcellularLocation>
        <location evidence="1">Nucleus</location>
    </subcellularLocation>
</comment>
<dbReference type="PRINTS" id="PR01443">
    <property type="entry name" value="TFIID30KDSUB"/>
</dbReference>
<dbReference type="GO" id="GO:0003743">
    <property type="term" value="F:translation initiation factor activity"/>
    <property type="evidence" value="ECO:0007669"/>
    <property type="project" value="UniProtKB-KW"/>
</dbReference>
<reference evidence="7" key="1">
    <citation type="journal article" date="2018" name="Nat. Microbiol.">
        <title>Leveraging single-cell genomics to expand the fungal tree of life.</title>
        <authorList>
            <person name="Ahrendt S.R."/>
            <person name="Quandt C.A."/>
            <person name="Ciobanu D."/>
            <person name="Clum A."/>
            <person name="Salamov A."/>
            <person name="Andreopoulos B."/>
            <person name="Cheng J.F."/>
            <person name="Woyke T."/>
            <person name="Pelin A."/>
            <person name="Henrissat B."/>
            <person name="Reynolds N.K."/>
            <person name="Benny G.L."/>
            <person name="Smith M.E."/>
            <person name="James T.Y."/>
            <person name="Grigoriev I.V."/>
        </authorList>
    </citation>
    <scope>NUCLEOTIDE SEQUENCE [LARGE SCALE GENOMIC DNA]</scope>
</reference>
<organism evidence="6 7">
    <name type="scientific">Piptocephalis cylindrospora</name>
    <dbReference type="NCBI Taxonomy" id="1907219"/>
    <lineage>
        <taxon>Eukaryota</taxon>
        <taxon>Fungi</taxon>
        <taxon>Fungi incertae sedis</taxon>
        <taxon>Zoopagomycota</taxon>
        <taxon>Zoopagomycotina</taxon>
        <taxon>Zoopagomycetes</taxon>
        <taxon>Zoopagales</taxon>
        <taxon>Piptocephalidaceae</taxon>
        <taxon>Piptocephalis</taxon>
    </lineage>
</organism>
<dbReference type="CDD" id="cd07982">
    <property type="entry name" value="HFD_TAF10"/>
    <property type="match status" value="1"/>
</dbReference>
<evidence type="ECO:0000256" key="5">
    <source>
        <dbReference type="ARBA" id="ARBA00025730"/>
    </source>
</evidence>
<dbReference type="PANTHER" id="PTHR21242">
    <property type="entry name" value="TRANSCRIPTION INITIATION FACTOR TFIID SUBUNIT 10"/>
    <property type="match status" value="1"/>
</dbReference>
<keyword evidence="7" id="KW-1185">Reference proteome</keyword>
<keyword evidence="6" id="KW-0648">Protein biosynthesis</keyword>
<dbReference type="AlphaFoldDB" id="A0A4V1IXW8"/>
<keyword evidence="2" id="KW-0805">Transcription regulation</keyword>
<proteinExistence type="inferred from homology"/>
<keyword evidence="6" id="KW-0396">Initiation factor</keyword>
<dbReference type="GO" id="GO:0000124">
    <property type="term" value="C:SAGA complex"/>
    <property type="evidence" value="ECO:0007669"/>
    <property type="project" value="TreeGrafter"/>
</dbReference>
<sequence length="111" mass="12600">AEDAERERQLAELLSLMDTYRPVIPETVTDYYLSEAGFQTSDPRIKRLLALAAQKFIADVVADAYRFARVRPQTAAARRNGKDKRTVLTNDDLASALSEYGVNVRKPDYYQ</sequence>
<dbReference type="GO" id="GO:0006367">
    <property type="term" value="P:transcription initiation at RNA polymerase II promoter"/>
    <property type="evidence" value="ECO:0007669"/>
    <property type="project" value="TreeGrafter"/>
</dbReference>
<evidence type="ECO:0000256" key="1">
    <source>
        <dbReference type="ARBA" id="ARBA00004123"/>
    </source>
</evidence>
<evidence type="ECO:0000313" key="6">
    <source>
        <dbReference type="EMBL" id="RKP12509.1"/>
    </source>
</evidence>
<evidence type="ECO:0000256" key="3">
    <source>
        <dbReference type="ARBA" id="ARBA00023163"/>
    </source>
</evidence>
<dbReference type="GO" id="GO:0016251">
    <property type="term" value="F:RNA polymerase II general transcription initiation factor activity"/>
    <property type="evidence" value="ECO:0007669"/>
    <property type="project" value="TreeGrafter"/>
</dbReference>
<protein>
    <submittedName>
        <fullName evidence="6">Transcription initiation factor TFIID 23-30kDa subunit-domain-containing protein</fullName>
    </submittedName>
</protein>
<dbReference type="EMBL" id="KZ988306">
    <property type="protein sequence ID" value="RKP12509.1"/>
    <property type="molecule type" value="Genomic_DNA"/>
</dbReference>
<dbReference type="InterPro" id="IPR003923">
    <property type="entry name" value="TAF10"/>
</dbReference>
<evidence type="ECO:0000256" key="2">
    <source>
        <dbReference type="ARBA" id="ARBA00023015"/>
    </source>
</evidence>
<comment type="similarity">
    <text evidence="5">Belongs to the TAF10 family.</text>
</comment>
<accession>A0A4V1IXW8</accession>
<dbReference type="GO" id="GO:1990841">
    <property type="term" value="F:promoter-specific chromatin binding"/>
    <property type="evidence" value="ECO:0007669"/>
    <property type="project" value="TreeGrafter"/>
</dbReference>
<dbReference type="OrthoDB" id="154356at2759"/>
<dbReference type="PIRSF" id="PIRSF017246">
    <property type="entry name" value="TFIID_TAF10"/>
    <property type="match status" value="1"/>
</dbReference>
<name>A0A4V1IXW8_9FUNG</name>
<keyword evidence="3" id="KW-0804">Transcription</keyword>
<evidence type="ECO:0000256" key="4">
    <source>
        <dbReference type="ARBA" id="ARBA00023242"/>
    </source>
</evidence>
<keyword evidence="4" id="KW-0539">Nucleus</keyword>
<dbReference type="GO" id="GO:0005669">
    <property type="term" value="C:transcription factor TFIID complex"/>
    <property type="evidence" value="ECO:0007669"/>
    <property type="project" value="TreeGrafter"/>
</dbReference>
<evidence type="ECO:0000313" key="7">
    <source>
        <dbReference type="Proteomes" id="UP000267251"/>
    </source>
</evidence>
<dbReference type="Pfam" id="PF03540">
    <property type="entry name" value="TAF10"/>
    <property type="match status" value="1"/>
</dbReference>
<dbReference type="Proteomes" id="UP000267251">
    <property type="component" value="Unassembled WGS sequence"/>
</dbReference>
<dbReference type="PANTHER" id="PTHR21242:SF0">
    <property type="entry name" value="TRANSCRIPTION INITIATION FACTOR TFIID SUBUNIT 10"/>
    <property type="match status" value="1"/>
</dbReference>
<feature type="non-terminal residue" evidence="6">
    <location>
        <position position="1"/>
    </location>
</feature>